<proteinExistence type="predicted"/>
<dbReference type="Gene3D" id="2.40.50.500">
    <property type="entry name" value="NigD-like N-terminal OB domain"/>
    <property type="match status" value="1"/>
</dbReference>
<dbReference type="HOGENOM" id="CLU_097801_0_0_10"/>
<dbReference type="Gene3D" id="2.60.40.2370">
    <property type="entry name" value="NigD-like, C-terminal beta sandwich domain"/>
    <property type="match status" value="1"/>
</dbReference>
<dbReference type="InterPro" id="IPR038179">
    <property type="entry name" value="NigD-like_N_sf"/>
</dbReference>
<evidence type="ECO:0000259" key="1">
    <source>
        <dbReference type="Pfam" id="PF12667"/>
    </source>
</evidence>
<comment type="caution">
    <text evidence="3">The sequence shown here is derived from an EMBL/GenBank/DDBJ whole genome shotgun (WGS) entry which is preliminary data.</text>
</comment>
<dbReference type="EMBL" id="ABIY02000077">
    <property type="protein sequence ID" value="EDV01445.1"/>
    <property type="molecule type" value="Genomic_DNA"/>
</dbReference>
<dbReference type="Pfam" id="PF17415">
    <property type="entry name" value="NigD_C"/>
    <property type="match status" value="1"/>
</dbReference>
<dbReference type="eggNOG" id="ENOG502Z82F">
    <property type="taxonomic scope" value="Bacteria"/>
</dbReference>
<gene>
    <name evidence="3" type="ORF">BACCOP_01533</name>
</gene>
<dbReference type="InterPro" id="IPR024299">
    <property type="entry name" value="NigD-like_OB_dom"/>
</dbReference>
<feature type="domain" description="NigD-like N-terminal OB" evidence="1">
    <location>
        <begin position="51"/>
        <end position="115"/>
    </location>
</feature>
<evidence type="ECO:0008006" key="5">
    <source>
        <dbReference type="Google" id="ProtNLM"/>
    </source>
</evidence>
<dbReference type="PROSITE" id="PS51257">
    <property type="entry name" value="PROKAR_LIPOPROTEIN"/>
    <property type="match status" value="1"/>
</dbReference>
<reference evidence="3 4" key="2">
    <citation type="submission" date="2008-04" db="EMBL/GenBank/DDBJ databases">
        <authorList>
            <person name="Fulton L."/>
            <person name="Clifton S."/>
            <person name="Fulton B."/>
            <person name="Xu J."/>
            <person name="Minx P."/>
            <person name="Pepin K.H."/>
            <person name="Johnson M."/>
            <person name="Thiruvilangam P."/>
            <person name="Bhonagiri V."/>
            <person name="Nash W.E."/>
            <person name="Mardis E.R."/>
            <person name="Wilson R.K."/>
        </authorList>
    </citation>
    <scope>NUCLEOTIDE SEQUENCE [LARGE SCALE GENOMIC DNA]</scope>
    <source>
        <strain evidence="3 4">DSM 17136</strain>
    </source>
</reference>
<dbReference type="Proteomes" id="UP000003146">
    <property type="component" value="Unassembled WGS sequence"/>
</dbReference>
<evidence type="ECO:0000259" key="2">
    <source>
        <dbReference type="Pfam" id="PF17415"/>
    </source>
</evidence>
<evidence type="ECO:0000313" key="4">
    <source>
        <dbReference type="Proteomes" id="UP000003146"/>
    </source>
</evidence>
<name>B3JI21_9BACT</name>
<dbReference type="STRING" id="470145.BACCOP_01533"/>
<dbReference type="InterPro" id="IPR038143">
    <property type="entry name" value="NigD-like_C_dom_sf"/>
</dbReference>
<dbReference type="Pfam" id="PF12667">
    <property type="entry name" value="NigD_N"/>
    <property type="match status" value="1"/>
</dbReference>
<organism evidence="3 4">
    <name type="scientific">Phocaeicola coprocola DSM 17136</name>
    <dbReference type="NCBI Taxonomy" id="470145"/>
    <lineage>
        <taxon>Bacteria</taxon>
        <taxon>Pseudomonadati</taxon>
        <taxon>Bacteroidota</taxon>
        <taxon>Bacteroidia</taxon>
        <taxon>Bacteroidales</taxon>
        <taxon>Bacteroidaceae</taxon>
        <taxon>Phocaeicola</taxon>
    </lineage>
</organism>
<feature type="domain" description="NigD-like C-terminal" evidence="2">
    <location>
        <begin position="121"/>
        <end position="236"/>
    </location>
</feature>
<dbReference type="AlphaFoldDB" id="B3JI21"/>
<accession>B3JI21</accession>
<evidence type="ECO:0000313" key="3">
    <source>
        <dbReference type="EMBL" id="EDV01445.1"/>
    </source>
</evidence>
<reference evidence="3 4" key="1">
    <citation type="submission" date="2008-04" db="EMBL/GenBank/DDBJ databases">
        <title>Draft genome sequence of Bacteroides coprocola (DSM 17136).</title>
        <authorList>
            <person name="Sudarsanam P."/>
            <person name="Ley R."/>
            <person name="Guruge J."/>
            <person name="Turnbaugh P.J."/>
            <person name="Mahowald M."/>
            <person name="Liep D."/>
            <person name="Gordon J."/>
        </authorList>
    </citation>
    <scope>NUCLEOTIDE SEQUENCE [LARGE SCALE GENOMIC DNA]</scope>
    <source>
        <strain evidence="3 4">DSM 17136</strain>
    </source>
</reference>
<dbReference type="InterPro" id="IPR035376">
    <property type="entry name" value="NigD_C"/>
</dbReference>
<sequence>MFNKKTYIMKTHFPFCKGFIMAAALTSIMGLSSCLDDDDENYYNINYPNALVTVKSDANDSFFLQLDDSTTLLPVNLASSPFGDKEVRALANIEEVDEPSGAYTKAVHINWIDSILTKPIATDLGEENDQTYGTDPVEIVKDWVTIAEDGYLTLRFRTVWGAGSQPHFVNLLLGNNPDNPYEVEFRHNAYGDTYGESGDALVAFKLDGLPDTEGKTVKLTLKWKSFSGDKSAEFDYCTRKSLAPQNSAITSVRSNYKLK</sequence>
<protein>
    <recommendedName>
        <fullName evidence="5">NigD-like C-terminal beta sandwich domain-containing protein</fullName>
    </recommendedName>
</protein>